<name>A0A3B0TAZ9_9ZZZZ</name>
<dbReference type="Pfam" id="PF20113">
    <property type="entry name" value="DUF6503"/>
    <property type="match status" value="1"/>
</dbReference>
<dbReference type="EMBL" id="UOEL01000127">
    <property type="protein sequence ID" value="VAW15821.1"/>
    <property type="molecule type" value="Genomic_DNA"/>
</dbReference>
<dbReference type="InterPro" id="IPR045444">
    <property type="entry name" value="DUF6503"/>
</dbReference>
<organism evidence="1">
    <name type="scientific">hydrothermal vent metagenome</name>
    <dbReference type="NCBI Taxonomy" id="652676"/>
    <lineage>
        <taxon>unclassified sequences</taxon>
        <taxon>metagenomes</taxon>
        <taxon>ecological metagenomes</taxon>
    </lineage>
</organism>
<proteinExistence type="predicted"/>
<dbReference type="AlphaFoldDB" id="A0A3B0TAZ9"/>
<gene>
    <name evidence="1" type="ORF">MNBD_BACTEROID03-2372</name>
</gene>
<evidence type="ECO:0008006" key="2">
    <source>
        <dbReference type="Google" id="ProtNLM"/>
    </source>
</evidence>
<dbReference type="PROSITE" id="PS51257">
    <property type="entry name" value="PROKAR_LIPOPROTEIN"/>
    <property type="match status" value="1"/>
</dbReference>
<sequence>MKKIILAFLIVFILSCKEKKPTMTLSAQQIVDKSITVCGGDLYETHAISFDFRKRTYTSEKMEGLKVLKRLFKNDTIHLLDIKSPKGFLRYKNDSLIIVTDSLSNIYANAVNSVHYFAQLPYGLNDPAVHKELLGEIEIKGQTYFKVKVIFAQEGGGDDFDDTYLYWFNKTTLKPDYLGYEFHVNGGGMRFRQAYNERYVNGIRFVDYKNFKPKDSRAKILKIDSLFINDELELLSKIELKAIHVRQGNYN</sequence>
<protein>
    <recommendedName>
        <fullName evidence="2">Deoxyribose-phosphate aldolase</fullName>
    </recommendedName>
</protein>
<evidence type="ECO:0000313" key="1">
    <source>
        <dbReference type="EMBL" id="VAW15821.1"/>
    </source>
</evidence>
<reference evidence="1" key="1">
    <citation type="submission" date="2018-06" db="EMBL/GenBank/DDBJ databases">
        <authorList>
            <person name="Zhirakovskaya E."/>
        </authorList>
    </citation>
    <scope>NUCLEOTIDE SEQUENCE</scope>
</reference>
<accession>A0A3B0TAZ9</accession>